<dbReference type="Proteomes" id="UP000252797">
    <property type="component" value="Unassembled WGS sequence"/>
</dbReference>
<reference evidence="1 2" key="1">
    <citation type="submission" date="2015-06" db="EMBL/GenBank/DDBJ databases">
        <title>The Genome Sequence of Enterococcus durans 4EA1.</title>
        <authorList>
            <consortium name="The Broad Institute Genomics Platform"/>
            <consortium name="The Broad Institute Genome Sequencing Center for Infectious Disease"/>
            <person name="Earl A.M."/>
            <person name="Van Tyne D."/>
            <person name="Lebreton F."/>
            <person name="Saavedra J.T."/>
            <person name="Gilmore M.S."/>
            <person name="Manson Mcguire A."/>
            <person name="Clock S."/>
            <person name="Crupain M."/>
            <person name="Rangan U."/>
            <person name="Young S."/>
            <person name="Abouelleil A."/>
            <person name="Cao P."/>
            <person name="Chapman S.B."/>
            <person name="Griggs A."/>
            <person name="Priest M."/>
            <person name="Shea T."/>
            <person name="Wortman J."/>
            <person name="Nusbaum C."/>
            <person name="Birren B."/>
        </authorList>
    </citation>
    <scope>NUCLEOTIDE SEQUENCE [LARGE SCALE GENOMIC DNA]</scope>
    <source>
        <strain evidence="1 2">4EA1</strain>
    </source>
</reference>
<evidence type="ECO:0000313" key="2">
    <source>
        <dbReference type="Proteomes" id="UP000252797"/>
    </source>
</evidence>
<evidence type="ECO:0000313" key="1">
    <source>
        <dbReference type="EMBL" id="RCA10914.1"/>
    </source>
</evidence>
<name>A0A367CEG1_9ENTE</name>
<accession>A0A367CEG1</accession>
<dbReference type="AlphaFoldDB" id="A0A367CEG1"/>
<gene>
    <name evidence="1" type="ORF">EA71_01667</name>
</gene>
<sequence length="92" mass="10588">MIKLDGQVRKLSESANEPMKTSTTYDYAALTFYATSFAKEYLNMDTTVDEDKKNECLERLTKYLSLDVDAVNESNNKQLEIMRKFKEASVTN</sequence>
<organism evidence="1 2">
    <name type="scientific">Enterococcus durans</name>
    <dbReference type="NCBI Taxonomy" id="53345"/>
    <lineage>
        <taxon>Bacteria</taxon>
        <taxon>Bacillati</taxon>
        <taxon>Bacillota</taxon>
        <taxon>Bacilli</taxon>
        <taxon>Lactobacillales</taxon>
        <taxon>Enterococcaceae</taxon>
        <taxon>Enterococcus</taxon>
    </lineage>
</organism>
<dbReference type="EMBL" id="LEPB01000004">
    <property type="protein sequence ID" value="RCA10914.1"/>
    <property type="molecule type" value="Genomic_DNA"/>
</dbReference>
<comment type="caution">
    <text evidence="1">The sequence shown here is derived from an EMBL/GenBank/DDBJ whole genome shotgun (WGS) entry which is preliminary data.</text>
</comment>
<dbReference type="RefSeq" id="WP_113845765.1">
    <property type="nucleotide sequence ID" value="NZ_JADPAK010000017.1"/>
</dbReference>
<proteinExistence type="predicted"/>
<protein>
    <submittedName>
        <fullName evidence="1">Uncharacterized protein</fullName>
    </submittedName>
</protein>